<evidence type="ECO:0000256" key="5">
    <source>
        <dbReference type="SAM" id="MobiDB-lite"/>
    </source>
</evidence>
<dbReference type="PANTHER" id="PTHR42911">
    <property type="entry name" value="MODULATOR OF FTSH PROTEASE HFLC"/>
    <property type="match status" value="1"/>
</dbReference>
<dbReference type="Pfam" id="PF01145">
    <property type="entry name" value="Band_7"/>
    <property type="match status" value="1"/>
</dbReference>
<dbReference type="Pfam" id="PF12221">
    <property type="entry name" value="HflK_N"/>
    <property type="match status" value="1"/>
</dbReference>
<organism evidence="7">
    <name type="scientific">Leucothrix mucor</name>
    <dbReference type="NCBI Taxonomy" id="45248"/>
    <lineage>
        <taxon>Bacteria</taxon>
        <taxon>Pseudomonadati</taxon>
        <taxon>Pseudomonadota</taxon>
        <taxon>Gammaproteobacteria</taxon>
        <taxon>Thiotrichales</taxon>
        <taxon>Thiotrichaceae</taxon>
        <taxon>Leucothrix</taxon>
    </lineage>
</organism>
<dbReference type="InterPro" id="IPR036013">
    <property type="entry name" value="Band_7/SPFH_dom_sf"/>
</dbReference>
<evidence type="ECO:0000256" key="4">
    <source>
        <dbReference type="SAM" id="Coils"/>
    </source>
</evidence>
<feature type="coiled-coil region" evidence="4">
    <location>
        <begin position="243"/>
        <end position="270"/>
    </location>
</feature>
<dbReference type="PANTHER" id="PTHR42911:SF2">
    <property type="entry name" value="PROHIBITIN FAMILY PROTEIN"/>
    <property type="match status" value="1"/>
</dbReference>
<reference evidence="7" key="1">
    <citation type="journal article" date="2020" name="mSystems">
        <title>Genome- and Community-Level Interaction Insights into Carbon Utilization and Element Cycling Functions of Hydrothermarchaeota in Hydrothermal Sediment.</title>
        <authorList>
            <person name="Zhou Z."/>
            <person name="Liu Y."/>
            <person name="Xu W."/>
            <person name="Pan J."/>
            <person name="Luo Z.H."/>
            <person name="Li M."/>
        </authorList>
    </citation>
    <scope>NUCLEOTIDE SEQUENCE [LARGE SCALE GENOMIC DNA]</scope>
    <source>
        <strain evidence="7">HyVt-493</strain>
    </source>
</reference>
<evidence type="ECO:0000313" key="7">
    <source>
        <dbReference type="EMBL" id="HFC92342.1"/>
    </source>
</evidence>
<keyword evidence="4" id="KW-0175">Coiled coil</keyword>
<dbReference type="Proteomes" id="UP000885750">
    <property type="component" value="Unassembled WGS sequence"/>
</dbReference>
<evidence type="ECO:0000256" key="1">
    <source>
        <dbReference type="ARBA" id="ARBA00004167"/>
    </source>
</evidence>
<feature type="region of interest" description="Disordered" evidence="5">
    <location>
        <begin position="1"/>
        <end position="37"/>
    </location>
</feature>
<keyword evidence="7" id="KW-0645">Protease</keyword>
<dbReference type="InterPro" id="IPR001107">
    <property type="entry name" value="Band_7"/>
</dbReference>
<comment type="similarity">
    <text evidence="2 3">Belongs to the band 7/mec-2 family. HflK subfamily.</text>
</comment>
<name>A0A7V2T0G9_LEUMU</name>
<feature type="domain" description="Band 7" evidence="6">
    <location>
        <begin position="83"/>
        <end position="251"/>
    </location>
</feature>
<comment type="caution">
    <text evidence="7">The sequence shown here is derived from an EMBL/GenBank/DDBJ whole genome shotgun (WGS) entry which is preliminary data.</text>
</comment>
<dbReference type="EMBL" id="DRMS01000226">
    <property type="protein sequence ID" value="HFC92342.1"/>
    <property type="molecule type" value="Genomic_DNA"/>
</dbReference>
<comment type="subunit">
    <text evidence="3">HflC and HflK may interact to form a multimeric complex.</text>
</comment>
<evidence type="ECO:0000256" key="2">
    <source>
        <dbReference type="ARBA" id="ARBA00006971"/>
    </source>
</evidence>
<dbReference type="GO" id="GO:0008233">
    <property type="term" value="F:peptidase activity"/>
    <property type="evidence" value="ECO:0007669"/>
    <property type="project" value="UniProtKB-KW"/>
</dbReference>
<comment type="subcellular location">
    <subcellularLocation>
        <location evidence="1">Membrane</location>
        <topology evidence="1">Single-pass membrane protein</topology>
    </subcellularLocation>
</comment>
<dbReference type="InterPro" id="IPR020980">
    <property type="entry name" value="Membrane_HflK_N"/>
</dbReference>
<dbReference type="NCBIfam" id="TIGR01933">
    <property type="entry name" value="hflK"/>
    <property type="match status" value="1"/>
</dbReference>
<dbReference type="CDD" id="cd03404">
    <property type="entry name" value="SPFH_HflK"/>
    <property type="match status" value="1"/>
</dbReference>
<feature type="compositionally biased region" description="Polar residues" evidence="5">
    <location>
        <begin position="372"/>
        <end position="384"/>
    </location>
</feature>
<evidence type="ECO:0000256" key="3">
    <source>
        <dbReference type="RuleBase" id="RU364113"/>
    </source>
</evidence>
<comment type="function">
    <text evidence="3">HflC and HflK could encode or regulate a protease.</text>
</comment>
<keyword evidence="7" id="KW-0378">Hydrolase</keyword>
<sequence>MPWNEPGSNNKDKDPWSGRSNEKGSKESSSGADNIDELTRKLNEKVTSIFGGKSKDGNNSGGGISKSGGLLIGAILLGIWLFSGFYTVDSAQRGVELRFGAYSQTTQPGLHWHLPYPLEAVELVDVDKNRTAKDRTHMLTKDENIVDIGVSVQYKIKSPEDYLFNIYLVDYEPQQSVGTLYHVMRSAVREVIGRNTMDGILKDNRAGFAPDTLVVMQEILDSYKSGIHVIKVNLTYAEAPKQVKDAFDDANRAREDKDRYQNQAETYAKKVIPAARGKAARTIEDATAYTSQIVSKAMGDSARFEQLASEYHKAPEVTRERLYLETMEKVMANSRKIMIDSTSGNNLLYLPLDKLGSSSASSQTLSPAVASALQQQIRNKQTQDSRASSRSSSREARQ</sequence>
<dbReference type="SMART" id="SM00244">
    <property type="entry name" value="PHB"/>
    <property type="match status" value="1"/>
</dbReference>
<accession>A0A7V2T0G9</accession>
<dbReference type="GO" id="GO:0016020">
    <property type="term" value="C:membrane"/>
    <property type="evidence" value="ECO:0007669"/>
    <property type="project" value="UniProtKB-SubCell"/>
</dbReference>
<proteinExistence type="inferred from homology"/>
<evidence type="ECO:0000259" key="6">
    <source>
        <dbReference type="SMART" id="SM00244"/>
    </source>
</evidence>
<dbReference type="AlphaFoldDB" id="A0A7V2T0G9"/>
<feature type="region of interest" description="Disordered" evidence="5">
    <location>
        <begin position="358"/>
        <end position="398"/>
    </location>
</feature>
<dbReference type="InterPro" id="IPR010201">
    <property type="entry name" value="HflK"/>
</dbReference>
<dbReference type="SUPFAM" id="SSF117892">
    <property type="entry name" value="Band 7/SPFH domain"/>
    <property type="match status" value="1"/>
</dbReference>
<dbReference type="GO" id="GO:0006508">
    <property type="term" value="P:proteolysis"/>
    <property type="evidence" value="ECO:0007669"/>
    <property type="project" value="UniProtKB-KW"/>
</dbReference>
<protein>
    <recommendedName>
        <fullName evidence="3">Protein HflK</fullName>
    </recommendedName>
</protein>
<feature type="compositionally biased region" description="Basic and acidic residues" evidence="5">
    <location>
        <begin position="10"/>
        <end position="26"/>
    </location>
</feature>
<gene>
    <name evidence="7" type="primary">hflK</name>
    <name evidence="7" type="ORF">ENJ51_05965</name>
</gene>
<dbReference type="Gene3D" id="3.30.479.30">
    <property type="entry name" value="Band 7 domain"/>
    <property type="match status" value="1"/>
</dbReference>